<keyword evidence="6 8" id="KW-0406">Ion transport</keyword>
<evidence type="ECO:0000256" key="1">
    <source>
        <dbReference type="ARBA" id="ARBA00004141"/>
    </source>
</evidence>
<dbReference type="PANTHER" id="PTHR11040:SF32">
    <property type="entry name" value="ZINC-REGULATED TRANSPORTER 1"/>
    <property type="match status" value="1"/>
</dbReference>
<evidence type="ECO:0000256" key="6">
    <source>
        <dbReference type="ARBA" id="ARBA00023065"/>
    </source>
</evidence>
<feature type="transmembrane region" description="Helical" evidence="8">
    <location>
        <begin position="298"/>
        <end position="318"/>
    </location>
</feature>
<evidence type="ECO:0000313" key="10">
    <source>
        <dbReference type="Proteomes" id="UP000703269"/>
    </source>
</evidence>
<evidence type="ECO:0000256" key="4">
    <source>
        <dbReference type="ARBA" id="ARBA00022692"/>
    </source>
</evidence>
<dbReference type="GO" id="GO:0005385">
    <property type="term" value="F:zinc ion transmembrane transporter activity"/>
    <property type="evidence" value="ECO:0007669"/>
    <property type="project" value="InterPro"/>
</dbReference>
<dbReference type="Pfam" id="PF02535">
    <property type="entry name" value="Zip"/>
    <property type="match status" value="1"/>
</dbReference>
<keyword evidence="7 8" id="KW-0472">Membrane</keyword>
<reference evidence="9 10" key="1">
    <citation type="submission" date="2021-08" db="EMBL/GenBank/DDBJ databases">
        <title>Draft Genome Sequence of Phanerochaete sordida strain YK-624.</title>
        <authorList>
            <person name="Mori T."/>
            <person name="Dohra H."/>
            <person name="Suzuki T."/>
            <person name="Kawagishi H."/>
            <person name="Hirai H."/>
        </authorList>
    </citation>
    <scope>NUCLEOTIDE SEQUENCE [LARGE SCALE GENOMIC DNA]</scope>
    <source>
        <strain evidence="9 10">YK-624</strain>
    </source>
</reference>
<keyword evidence="4 8" id="KW-0812">Transmembrane</keyword>
<protein>
    <submittedName>
        <fullName evidence="9">ZIP-like iron-zinc transporter</fullName>
    </submittedName>
</protein>
<evidence type="ECO:0000313" key="9">
    <source>
        <dbReference type="EMBL" id="GJE91535.1"/>
    </source>
</evidence>
<sequence length="360" mass="38086">MNHVLAARDDAGSCGPGGGVTSNTSLRIASVFVILLGSIAGALFPVLAYQSPRVRPLLSQNVFDFAKFFGSGVIIATAFIHLLDPALDELSSPCLSPAWLEYPYALALVMMSIFTMFIVELVAFRWGTAKLASIGVEHDDIGPSPCCAAPTILIEPSIPKYGATLARPSSVTSPTPKTSSSQVVLPDCEQQSRGVMDSPATQIIGVAILEFGILLHSVLIGMTLAVSSDFVILFIVIVVHQLFEGMGVGSRLAYMKLPPGYTYVPIVGAILYGIMTPLGVAIGLGLRTSYNPDSATASIVSGILDSFSAGILIYTSMVQLLAREFLHCKDTMAWSNGRLTYAVSCTVVGSCLMAVLARWA</sequence>
<evidence type="ECO:0000256" key="5">
    <source>
        <dbReference type="ARBA" id="ARBA00022989"/>
    </source>
</evidence>
<feature type="transmembrane region" description="Helical" evidence="8">
    <location>
        <begin position="261"/>
        <end position="286"/>
    </location>
</feature>
<dbReference type="GO" id="GO:0005886">
    <property type="term" value="C:plasma membrane"/>
    <property type="evidence" value="ECO:0007669"/>
    <property type="project" value="TreeGrafter"/>
</dbReference>
<feature type="transmembrane region" description="Helical" evidence="8">
    <location>
        <begin position="339"/>
        <end position="359"/>
    </location>
</feature>
<comment type="similarity">
    <text evidence="2 8">Belongs to the ZIP transporter (TC 2.A.5) family.</text>
</comment>
<name>A0A9P3GBE0_9APHY</name>
<dbReference type="OrthoDB" id="448280at2759"/>
<proteinExistence type="inferred from homology"/>
<dbReference type="EMBL" id="BPQB01000022">
    <property type="protein sequence ID" value="GJE91535.1"/>
    <property type="molecule type" value="Genomic_DNA"/>
</dbReference>
<feature type="transmembrane region" description="Helical" evidence="8">
    <location>
        <begin position="28"/>
        <end position="49"/>
    </location>
</feature>
<comment type="caution">
    <text evidence="9">The sequence shown here is derived from an EMBL/GenBank/DDBJ whole genome shotgun (WGS) entry which is preliminary data.</text>
</comment>
<dbReference type="InterPro" id="IPR003689">
    <property type="entry name" value="ZIP"/>
</dbReference>
<evidence type="ECO:0000256" key="7">
    <source>
        <dbReference type="ARBA" id="ARBA00023136"/>
    </source>
</evidence>
<organism evidence="9 10">
    <name type="scientific">Phanerochaete sordida</name>
    <dbReference type="NCBI Taxonomy" id="48140"/>
    <lineage>
        <taxon>Eukaryota</taxon>
        <taxon>Fungi</taxon>
        <taxon>Dikarya</taxon>
        <taxon>Basidiomycota</taxon>
        <taxon>Agaricomycotina</taxon>
        <taxon>Agaricomycetes</taxon>
        <taxon>Polyporales</taxon>
        <taxon>Phanerochaetaceae</taxon>
        <taxon>Phanerochaete</taxon>
    </lineage>
</organism>
<evidence type="ECO:0000256" key="8">
    <source>
        <dbReference type="RuleBase" id="RU362088"/>
    </source>
</evidence>
<keyword evidence="3 8" id="KW-0813">Transport</keyword>
<feature type="transmembrane region" description="Helical" evidence="8">
    <location>
        <begin position="203"/>
        <end position="224"/>
    </location>
</feature>
<dbReference type="InterPro" id="IPR004698">
    <property type="entry name" value="Zn/Fe_permease_fun/pln"/>
</dbReference>
<evidence type="ECO:0000256" key="2">
    <source>
        <dbReference type="ARBA" id="ARBA00006939"/>
    </source>
</evidence>
<feature type="transmembrane region" description="Helical" evidence="8">
    <location>
        <begin position="61"/>
        <end position="82"/>
    </location>
</feature>
<dbReference type="Proteomes" id="UP000703269">
    <property type="component" value="Unassembled WGS sequence"/>
</dbReference>
<keyword evidence="10" id="KW-1185">Reference proteome</keyword>
<dbReference type="PANTHER" id="PTHR11040">
    <property type="entry name" value="ZINC/IRON TRANSPORTER"/>
    <property type="match status" value="1"/>
</dbReference>
<keyword evidence="5 8" id="KW-1133">Transmembrane helix</keyword>
<feature type="transmembrane region" description="Helical" evidence="8">
    <location>
        <begin position="102"/>
        <end position="124"/>
    </location>
</feature>
<gene>
    <name evidence="9" type="ORF">PsYK624_076850</name>
</gene>
<dbReference type="NCBIfam" id="TIGR00820">
    <property type="entry name" value="zip"/>
    <property type="match status" value="1"/>
</dbReference>
<comment type="subcellular location">
    <subcellularLocation>
        <location evidence="1 8">Membrane</location>
        <topology evidence="1 8">Multi-pass membrane protein</topology>
    </subcellularLocation>
</comment>
<feature type="transmembrane region" description="Helical" evidence="8">
    <location>
        <begin position="230"/>
        <end position="249"/>
    </location>
</feature>
<accession>A0A9P3GBE0</accession>
<evidence type="ECO:0000256" key="3">
    <source>
        <dbReference type="ARBA" id="ARBA00022448"/>
    </source>
</evidence>
<dbReference type="AlphaFoldDB" id="A0A9P3GBE0"/>